<dbReference type="SMART" id="SM00028">
    <property type="entry name" value="TPR"/>
    <property type="match status" value="4"/>
</dbReference>
<evidence type="ECO:0000256" key="2">
    <source>
        <dbReference type="ARBA" id="ARBA00022527"/>
    </source>
</evidence>
<dbReference type="PANTHER" id="PTHR43289">
    <property type="entry name" value="MITOGEN-ACTIVATED PROTEIN KINASE KINASE KINASE 20-RELATED"/>
    <property type="match status" value="1"/>
</dbReference>
<feature type="region of interest" description="Disordered" evidence="7">
    <location>
        <begin position="313"/>
        <end position="355"/>
    </location>
</feature>
<keyword evidence="3" id="KW-0808">Transferase</keyword>
<dbReference type="PANTHER" id="PTHR43289:SF6">
    <property type="entry name" value="SERINE_THREONINE-PROTEIN KINASE NEKL-3"/>
    <property type="match status" value="1"/>
</dbReference>
<dbReference type="InterPro" id="IPR011990">
    <property type="entry name" value="TPR-like_helical_dom_sf"/>
</dbReference>
<dbReference type="SUPFAM" id="SSF48452">
    <property type="entry name" value="TPR-like"/>
    <property type="match status" value="1"/>
</dbReference>
<feature type="compositionally biased region" description="Pro residues" evidence="7">
    <location>
        <begin position="328"/>
        <end position="338"/>
    </location>
</feature>
<dbReference type="GO" id="GO:0004674">
    <property type="term" value="F:protein serine/threonine kinase activity"/>
    <property type="evidence" value="ECO:0007669"/>
    <property type="project" value="UniProtKB-KW"/>
</dbReference>
<dbReference type="AlphaFoldDB" id="A0A402CUW3"/>
<dbReference type="Pfam" id="PF00069">
    <property type="entry name" value="Pkinase"/>
    <property type="match status" value="1"/>
</dbReference>
<dbReference type="InterPro" id="IPR011009">
    <property type="entry name" value="Kinase-like_dom_sf"/>
</dbReference>
<evidence type="ECO:0000313" key="11">
    <source>
        <dbReference type="Proteomes" id="UP000287394"/>
    </source>
</evidence>
<protein>
    <recommendedName>
        <fullName evidence="1">non-specific serine/threonine protein kinase</fullName>
        <ecNumber evidence="1">2.7.11.1</ecNumber>
    </recommendedName>
</protein>
<feature type="transmembrane region" description="Helical" evidence="8">
    <location>
        <begin position="362"/>
        <end position="387"/>
    </location>
</feature>
<evidence type="ECO:0000256" key="3">
    <source>
        <dbReference type="ARBA" id="ARBA00022679"/>
    </source>
</evidence>
<evidence type="ECO:0000256" key="5">
    <source>
        <dbReference type="ARBA" id="ARBA00022777"/>
    </source>
</evidence>
<dbReference type="InterPro" id="IPR000719">
    <property type="entry name" value="Prot_kinase_dom"/>
</dbReference>
<evidence type="ECO:0000256" key="1">
    <source>
        <dbReference type="ARBA" id="ARBA00012513"/>
    </source>
</evidence>
<gene>
    <name evidence="10" type="ORF">CCAX7_11590</name>
</gene>
<sequence length="576" mass="61291">MAVQPSTILGKYRIIREIARSNDIVYEGVDPSMGRRVAIKELAIPQHLSGSQKRERIERFYREAKAAGTLSHPNIVTIYDVGQEGERHFIVMEYLEGHSLREIQQMQGALPVKESLEIALQLCDALGYAHSRGIVHRDVKPDNIHILPGGVIKLTDFGIARITAEPSITAHGQVFGTPSYMSPEQVASHTVDHRTDIFSMGITLYEMLTGRKPFAGDSVITITYNIMNIQPPMPTGVPPGMHSILQKGLAKDVNFRYQNAAAMAADIRAEKFALESGNKTAQMQGMPMPAGGFSGSMNTGTVPPEISGIPAFAPGQARYGAPTTNQGYPPPPQQPGRPYPTQYPGYSPDSRQGGMSSETKNVVVLALSVAGILILLGLIIWGLNVAFQHKGAAQSSSGSSQALYQQATTAFNNGDFATAGAKYDLAMRSAPGTQDADKAALGLSMVEAHRGMDLAKSGDDSNASGAYQHAIDLNPKNAAAFNGLGDLKMARHDPAGAVQSWEAAIQADGHSTYADQARHSAASAYADMGDGLRATNVAQARVYWQKAVGLDPSSEAATRAGKSLSGAPQTASANAH</sequence>
<evidence type="ECO:0000256" key="7">
    <source>
        <dbReference type="SAM" id="MobiDB-lite"/>
    </source>
</evidence>
<evidence type="ECO:0000256" key="8">
    <source>
        <dbReference type="SAM" id="Phobius"/>
    </source>
</evidence>
<dbReference type="EMBL" id="AP025739">
    <property type="protein sequence ID" value="BDI29108.1"/>
    <property type="molecule type" value="Genomic_DNA"/>
</dbReference>
<dbReference type="Gene3D" id="3.30.200.20">
    <property type="entry name" value="Phosphorylase Kinase, domain 1"/>
    <property type="match status" value="1"/>
</dbReference>
<dbReference type="PROSITE" id="PS50005">
    <property type="entry name" value="TPR"/>
    <property type="match status" value="1"/>
</dbReference>
<dbReference type="Gene3D" id="1.25.40.10">
    <property type="entry name" value="Tetratricopeptide repeat domain"/>
    <property type="match status" value="1"/>
</dbReference>
<keyword evidence="11" id="KW-1185">Reference proteome</keyword>
<keyword evidence="8" id="KW-0472">Membrane</keyword>
<dbReference type="EC" id="2.7.11.1" evidence="1"/>
<dbReference type="InterPro" id="IPR019734">
    <property type="entry name" value="TPR_rpt"/>
</dbReference>
<name>A0A402CUW3_9BACT</name>
<accession>A0A402CUW3</accession>
<keyword evidence="2" id="KW-0723">Serine/threonine-protein kinase</keyword>
<evidence type="ECO:0000256" key="6">
    <source>
        <dbReference type="ARBA" id="ARBA00022840"/>
    </source>
</evidence>
<evidence type="ECO:0000313" key="10">
    <source>
        <dbReference type="EMBL" id="BDI29108.1"/>
    </source>
</evidence>
<keyword evidence="8" id="KW-0812">Transmembrane</keyword>
<keyword evidence="6" id="KW-0067">ATP-binding</keyword>
<keyword evidence="8" id="KW-1133">Transmembrane helix</keyword>
<evidence type="ECO:0000259" key="9">
    <source>
        <dbReference type="PROSITE" id="PS50011"/>
    </source>
</evidence>
<dbReference type="FunFam" id="1.10.510.10:FF:000021">
    <property type="entry name" value="Serine/threonine protein kinase"/>
    <property type="match status" value="1"/>
</dbReference>
<proteinExistence type="predicted"/>
<organism evidence="10 11">
    <name type="scientific">Capsulimonas corticalis</name>
    <dbReference type="NCBI Taxonomy" id="2219043"/>
    <lineage>
        <taxon>Bacteria</taxon>
        <taxon>Bacillati</taxon>
        <taxon>Armatimonadota</taxon>
        <taxon>Armatimonadia</taxon>
        <taxon>Capsulimonadales</taxon>
        <taxon>Capsulimonadaceae</taxon>
        <taxon>Capsulimonas</taxon>
    </lineage>
</organism>
<dbReference type="Proteomes" id="UP000287394">
    <property type="component" value="Chromosome"/>
</dbReference>
<dbReference type="SUPFAM" id="SSF56112">
    <property type="entry name" value="Protein kinase-like (PK-like)"/>
    <property type="match status" value="1"/>
</dbReference>
<dbReference type="SMART" id="SM00220">
    <property type="entry name" value="S_TKc"/>
    <property type="match status" value="1"/>
</dbReference>
<dbReference type="CDD" id="cd14014">
    <property type="entry name" value="STKc_PknB_like"/>
    <property type="match status" value="1"/>
</dbReference>
<keyword evidence="4" id="KW-0547">Nucleotide-binding</keyword>
<reference evidence="10 11" key="1">
    <citation type="journal article" date="2019" name="Int. J. Syst. Evol. Microbiol.">
        <title>Capsulimonas corticalis gen. nov., sp. nov., an aerobic capsulated bacterium, of a novel bacterial order, Capsulimonadales ord. nov., of the class Armatimonadia of the phylum Armatimonadetes.</title>
        <authorList>
            <person name="Li J."/>
            <person name="Kudo C."/>
            <person name="Tonouchi A."/>
        </authorList>
    </citation>
    <scope>NUCLEOTIDE SEQUENCE [LARGE SCALE GENOMIC DNA]</scope>
    <source>
        <strain evidence="10 11">AX-7</strain>
    </source>
</reference>
<dbReference type="KEGG" id="ccot:CCAX7_11590"/>
<dbReference type="Gene3D" id="1.10.510.10">
    <property type="entry name" value="Transferase(Phosphotransferase) domain 1"/>
    <property type="match status" value="1"/>
</dbReference>
<keyword evidence="5" id="KW-0418">Kinase</keyword>
<dbReference type="PROSITE" id="PS50011">
    <property type="entry name" value="PROTEIN_KINASE_DOM"/>
    <property type="match status" value="1"/>
</dbReference>
<dbReference type="RefSeq" id="WP_119321151.1">
    <property type="nucleotide sequence ID" value="NZ_AP025739.1"/>
</dbReference>
<feature type="domain" description="Protein kinase" evidence="9">
    <location>
        <begin position="1"/>
        <end position="273"/>
    </location>
</feature>
<dbReference type="GO" id="GO:0005524">
    <property type="term" value="F:ATP binding"/>
    <property type="evidence" value="ECO:0007669"/>
    <property type="project" value="UniProtKB-KW"/>
</dbReference>
<dbReference type="OrthoDB" id="9788659at2"/>
<evidence type="ECO:0000256" key="4">
    <source>
        <dbReference type="ARBA" id="ARBA00022741"/>
    </source>
</evidence>